<dbReference type="InterPro" id="IPR001173">
    <property type="entry name" value="Glyco_trans_2-like"/>
</dbReference>
<feature type="transmembrane region" description="Helical" evidence="7">
    <location>
        <begin position="69"/>
        <end position="89"/>
    </location>
</feature>
<keyword evidence="5 7" id="KW-1133">Transmembrane helix</keyword>
<dbReference type="AlphaFoldDB" id="A0A1G7E9V7"/>
<protein>
    <submittedName>
        <fullName evidence="10">Cellulose synthase (UDP-forming)</fullName>
    </submittedName>
</protein>
<dbReference type="InterPro" id="IPR009875">
    <property type="entry name" value="PilZ_domain"/>
</dbReference>
<evidence type="ECO:0000256" key="2">
    <source>
        <dbReference type="ARBA" id="ARBA00022676"/>
    </source>
</evidence>
<gene>
    <name evidence="10" type="ORF">SAMN04487779_10674</name>
</gene>
<dbReference type="InterPro" id="IPR029044">
    <property type="entry name" value="Nucleotide-diphossugar_trans"/>
</dbReference>
<dbReference type="Gene3D" id="3.90.550.10">
    <property type="entry name" value="Spore Coat Polysaccharide Biosynthesis Protein SpsA, Chain A"/>
    <property type="match status" value="1"/>
</dbReference>
<evidence type="ECO:0000259" key="8">
    <source>
        <dbReference type="Pfam" id="PF00535"/>
    </source>
</evidence>
<keyword evidence="4 7" id="KW-0812">Transmembrane</keyword>
<feature type="transmembrane region" description="Helical" evidence="7">
    <location>
        <begin position="31"/>
        <end position="49"/>
    </location>
</feature>
<evidence type="ECO:0000313" key="11">
    <source>
        <dbReference type="Proteomes" id="UP000198925"/>
    </source>
</evidence>
<dbReference type="PANTHER" id="PTHR43867:SF2">
    <property type="entry name" value="CELLULOSE SYNTHASE CATALYTIC SUBUNIT A [UDP-FORMING]"/>
    <property type="match status" value="1"/>
</dbReference>
<dbReference type="PANTHER" id="PTHR43867">
    <property type="entry name" value="CELLULOSE SYNTHASE CATALYTIC SUBUNIT A [UDP-FORMING]"/>
    <property type="match status" value="1"/>
</dbReference>
<dbReference type="RefSeq" id="WP_090665440.1">
    <property type="nucleotide sequence ID" value="NZ_FMZX01000067.1"/>
</dbReference>
<keyword evidence="2" id="KW-0328">Glycosyltransferase</keyword>
<organism evidence="10 11">
    <name type="scientific">Belnapia rosea</name>
    <dbReference type="NCBI Taxonomy" id="938405"/>
    <lineage>
        <taxon>Bacteria</taxon>
        <taxon>Pseudomonadati</taxon>
        <taxon>Pseudomonadota</taxon>
        <taxon>Alphaproteobacteria</taxon>
        <taxon>Acetobacterales</taxon>
        <taxon>Roseomonadaceae</taxon>
        <taxon>Belnapia</taxon>
    </lineage>
</organism>
<evidence type="ECO:0000256" key="4">
    <source>
        <dbReference type="ARBA" id="ARBA00022692"/>
    </source>
</evidence>
<keyword evidence="3" id="KW-0808">Transferase</keyword>
<evidence type="ECO:0000313" key="10">
    <source>
        <dbReference type="EMBL" id="SDE60504.1"/>
    </source>
</evidence>
<dbReference type="InterPro" id="IPR050321">
    <property type="entry name" value="Glycosyltr_2/OpgH_subfam"/>
</dbReference>
<evidence type="ECO:0000259" key="9">
    <source>
        <dbReference type="Pfam" id="PF07238"/>
    </source>
</evidence>
<accession>A0A1G7E9V7</accession>
<dbReference type="GO" id="GO:0016758">
    <property type="term" value="F:hexosyltransferase activity"/>
    <property type="evidence" value="ECO:0007669"/>
    <property type="project" value="TreeGrafter"/>
</dbReference>
<comment type="subcellular location">
    <subcellularLocation>
        <location evidence="1">Membrane</location>
        <topology evidence="1">Multi-pass membrane protein</topology>
    </subcellularLocation>
</comment>
<feature type="domain" description="Glycosyltransferase 2-like" evidence="8">
    <location>
        <begin position="116"/>
        <end position="287"/>
    </location>
</feature>
<dbReference type="Gene3D" id="2.40.10.220">
    <property type="entry name" value="predicted glycosyltransferase like domains"/>
    <property type="match status" value="1"/>
</dbReference>
<feature type="transmembrane region" description="Helical" evidence="7">
    <location>
        <begin position="514"/>
        <end position="532"/>
    </location>
</feature>
<evidence type="ECO:0000256" key="3">
    <source>
        <dbReference type="ARBA" id="ARBA00022679"/>
    </source>
</evidence>
<reference evidence="10 11" key="1">
    <citation type="submission" date="2016-10" db="EMBL/GenBank/DDBJ databases">
        <authorList>
            <person name="de Groot N.N."/>
        </authorList>
    </citation>
    <scope>NUCLEOTIDE SEQUENCE [LARGE SCALE GENOMIC DNA]</scope>
    <source>
        <strain evidence="10 11">CPCC 100156</strain>
    </source>
</reference>
<evidence type="ECO:0000256" key="5">
    <source>
        <dbReference type="ARBA" id="ARBA00022989"/>
    </source>
</evidence>
<evidence type="ECO:0000256" key="1">
    <source>
        <dbReference type="ARBA" id="ARBA00004141"/>
    </source>
</evidence>
<feature type="transmembrane region" description="Helical" evidence="7">
    <location>
        <begin position="6"/>
        <end position="22"/>
    </location>
</feature>
<dbReference type="CDD" id="cd06421">
    <property type="entry name" value="CESA_CelA_like"/>
    <property type="match status" value="1"/>
</dbReference>
<dbReference type="SUPFAM" id="SSF53448">
    <property type="entry name" value="Nucleotide-diphospho-sugar transferases"/>
    <property type="match status" value="1"/>
</dbReference>
<dbReference type="Proteomes" id="UP000198925">
    <property type="component" value="Unassembled WGS sequence"/>
</dbReference>
<feature type="domain" description="PilZ" evidence="9">
    <location>
        <begin position="538"/>
        <end position="629"/>
    </location>
</feature>
<dbReference type="GO" id="GO:0035438">
    <property type="term" value="F:cyclic-di-GMP binding"/>
    <property type="evidence" value="ECO:0007669"/>
    <property type="project" value="InterPro"/>
</dbReference>
<keyword evidence="11" id="KW-1185">Reference proteome</keyword>
<dbReference type="Pfam" id="PF07238">
    <property type="entry name" value="PilZ"/>
    <property type="match status" value="1"/>
</dbReference>
<sequence>MADLAWAFVPIFLIGGLAALVLPRLDPDNRYARLIGAWVTAALLLRYMWWRTAASLPPWEGSIGNVIAYAFFVIEMMSSVAGLLLIHVLSKTVNRSREADEHPPTSFPGGAPLIDVFIPTYNEKEEILYRTIVGALNQEYPRYRVWVLDDKRRPAMKALAESLGANYLTRYENSHGKAGNMNNGLKHVFALNEPPDVIAVLDADFVPTPQFLWRTCALMHDPKVVVVQTPQHFFNPDPIQLNLGGSRIVPDEQRFFFDVILASKDAHGSAFSCGTSALVRASFLKEIDGFPTESVTEDLLLSLKASGLGYVTHYLNEPLSVGLAPEGLQEYLTQRGRWCLGTMQIVRTKWGPFSIGPVPLLMRLHTMDTVLFWTVGSLIRILSLVIPILYWWTGLVVIESDLASILSHLGPYWLWCVIFLGWVSRGLNVPVIAEAMSLLVCVEAIKASIIGLFGSKNQKFKVTAKGTSRGGTVVQWNIIRWYLGLIVLTLGGILLSAVEGPIGSTPAHIEAMNLFWSVYNICTLLVACLICVERPRFRREERFDTDEPSQIVATGGIRRNARIRDLSILGCRLEVSDSGKLTENLGVYVLIQDVGYVPARVVTLRDGRYLHVEFNASPEQREAITRKLFSGRYARSVTRMSAMQLARTILHRAVT</sequence>
<dbReference type="GO" id="GO:0005886">
    <property type="term" value="C:plasma membrane"/>
    <property type="evidence" value="ECO:0007669"/>
    <property type="project" value="TreeGrafter"/>
</dbReference>
<dbReference type="EMBL" id="FMZX01000067">
    <property type="protein sequence ID" value="SDE60504.1"/>
    <property type="molecule type" value="Genomic_DNA"/>
</dbReference>
<evidence type="ECO:0000256" key="6">
    <source>
        <dbReference type="ARBA" id="ARBA00023136"/>
    </source>
</evidence>
<keyword evidence="6 7" id="KW-0472">Membrane</keyword>
<feature type="transmembrane region" description="Helical" evidence="7">
    <location>
        <begin position="412"/>
        <end position="433"/>
    </location>
</feature>
<name>A0A1G7E9V7_9PROT</name>
<feature type="transmembrane region" description="Helical" evidence="7">
    <location>
        <begin position="370"/>
        <end position="392"/>
    </location>
</feature>
<dbReference type="Pfam" id="PF00535">
    <property type="entry name" value="Glycos_transf_2"/>
    <property type="match status" value="1"/>
</dbReference>
<dbReference type="SUPFAM" id="SSF141371">
    <property type="entry name" value="PilZ domain-like"/>
    <property type="match status" value="1"/>
</dbReference>
<feature type="transmembrane region" description="Helical" evidence="7">
    <location>
        <begin position="481"/>
        <end position="502"/>
    </location>
</feature>
<evidence type="ECO:0000256" key="7">
    <source>
        <dbReference type="SAM" id="Phobius"/>
    </source>
</evidence>
<proteinExistence type="predicted"/>